<dbReference type="GO" id="GO:0017150">
    <property type="term" value="F:tRNA dihydrouridine synthase activity"/>
    <property type="evidence" value="ECO:0007669"/>
    <property type="project" value="InterPro"/>
</dbReference>
<evidence type="ECO:0000256" key="6">
    <source>
        <dbReference type="SAM" id="MobiDB-lite"/>
    </source>
</evidence>
<evidence type="ECO:0000256" key="3">
    <source>
        <dbReference type="ARBA" id="ARBA00022643"/>
    </source>
</evidence>
<keyword evidence="2" id="KW-0285">Flavoprotein</keyword>
<feature type="region of interest" description="Disordered" evidence="6">
    <location>
        <begin position="547"/>
        <end position="574"/>
    </location>
</feature>
<dbReference type="OrthoDB" id="9977870at2759"/>
<evidence type="ECO:0000256" key="1">
    <source>
        <dbReference type="ARBA" id="ARBA00001917"/>
    </source>
</evidence>
<dbReference type="CDD" id="cd02801">
    <property type="entry name" value="DUS_like_FMN"/>
    <property type="match status" value="1"/>
</dbReference>
<evidence type="ECO:0000313" key="9">
    <source>
        <dbReference type="Proteomes" id="UP000198287"/>
    </source>
</evidence>
<dbReference type="Gene3D" id="3.20.20.70">
    <property type="entry name" value="Aldolase class I"/>
    <property type="match status" value="1"/>
</dbReference>
<dbReference type="STRING" id="158441.A0A226DY87"/>
<feature type="region of interest" description="Disordered" evidence="6">
    <location>
        <begin position="587"/>
        <end position="611"/>
    </location>
</feature>
<evidence type="ECO:0000313" key="8">
    <source>
        <dbReference type="EMBL" id="OXA50243.1"/>
    </source>
</evidence>
<dbReference type="Proteomes" id="UP000198287">
    <property type="component" value="Unassembled WGS sequence"/>
</dbReference>
<organism evidence="8 9">
    <name type="scientific">Folsomia candida</name>
    <name type="common">Springtail</name>
    <dbReference type="NCBI Taxonomy" id="158441"/>
    <lineage>
        <taxon>Eukaryota</taxon>
        <taxon>Metazoa</taxon>
        <taxon>Ecdysozoa</taxon>
        <taxon>Arthropoda</taxon>
        <taxon>Hexapoda</taxon>
        <taxon>Collembola</taxon>
        <taxon>Entomobryomorpha</taxon>
        <taxon>Isotomoidea</taxon>
        <taxon>Isotomidae</taxon>
        <taxon>Proisotominae</taxon>
        <taxon>Folsomia</taxon>
    </lineage>
</organism>
<proteinExistence type="predicted"/>
<dbReference type="InterPro" id="IPR018517">
    <property type="entry name" value="tRNA_hU_synthase_CS"/>
</dbReference>
<protein>
    <recommendedName>
        <fullName evidence="7">DUS-like FMN-binding domain-containing protein</fullName>
    </recommendedName>
</protein>
<dbReference type="GO" id="GO:0050660">
    <property type="term" value="F:flavin adenine dinucleotide binding"/>
    <property type="evidence" value="ECO:0007669"/>
    <property type="project" value="InterPro"/>
</dbReference>
<dbReference type="PANTHER" id="PTHR11082">
    <property type="entry name" value="TRNA-DIHYDROURIDINE SYNTHASE"/>
    <property type="match status" value="1"/>
</dbReference>
<dbReference type="PANTHER" id="PTHR11082:SF31">
    <property type="entry name" value="TRNA-DIHYDROURIDINE(20A_20B) SYNTHASE [NAD(P)+]-LIKE"/>
    <property type="match status" value="1"/>
</dbReference>
<gene>
    <name evidence="8" type="ORF">Fcan01_14939</name>
</gene>
<feature type="domain" description="DUS-like FMN-binding" evidence="7">
    <location>
        <begin position="44"/>
        <end position="298"/>
    </location>
</feature>
<evidence type="ECO:0000256" key="2">
    <source>
        <dbReference type="ARBA" id="ARBA00022630"/>
    </source>
</evidence>
<evidence type="ECO:0000256" key="4">
    <source>
        <dbReference type="ARBA" id="ARBA00022694"/>
    </source>
</evidence>
<feature type="compositionally biased region" description="Polar residues" evidence="6">
    <location>
        <begin position="552"/>
        <end position="571"/>
    </location>
</feature>
<keyword evidence="5" id="KW-0560">Oxidoreductase</keyword>
<evidence type="ECO:0000259" key="7">
    <source>
        <dbReference type="Pfam" id="PF01207"/>
    </source>
</evidence>
<accession>A0A226DY87</accession>
<dbReference type="PROSITE" id="PS01136">
    <property type="entry name" value="UPF0034"/>
    <property type="match status" value="1"/>
</dbReference>
<name>A0A226DY87_FOLCA</name>
<feature type="compositionally biased region" description="Basic residues" evidence="6">
    <location>
        <begin position="587"/>
        <end position="596"/>
    </location>
</feature>
<keyword evidence="3" id="KW-0288">FMN</keyword>
<keyword evidence="9" id="KW-1185">Reference proteome</keyword>
<comment type="caution">
    <text evidence="8">The sequence shown here is derived from an EMBL/GenBank/DDBJ whole genome shotgun (WGS) entry which is preliminary data.</text>
</comment>
<keyword evidence="4" id="KW-0819">tRNA processing</keyword>
<feature type="region of interest" description="Disordered" evidence="6">
    <location>
        <begin position="408"/>
        <end position="445"/>
    </location>
</feature>
<dbReference type="InterPro" id="IPR013785">
    <property type="entry name" value="Aldolase_TIM"/>
</dbReference>
<dbReference type="SUPFAM" id="SSF51395">
    <property type="entry name" value="FMN-linked oxidoreductases"/>
    <property type="match status" value="1"/>
</dbReference>
<feature type="compositionally biased region" description="Low complexity" evidence="6">
    <location>
        <begin position="426"/>
        <end position="438"/>
    </location>
</feature>
<evidence type="ECO:0000256" key="5">
    <source>
        <dbReference type="ARBA" id="ARBA00023002"/>
    </source>
</evidence>
<dbReference type="InterPro" id="IPR035587">
    <property type="entry name" value="DUS-like_FMN-bd"/>
</dbReference>
<sequence>MAPRSLPDSRFHIDFVVVFGFFKFFMTKHTMDIFEKHTLVKVCSPMVRYSRLPFRLLVREYGCDLAFTPMLMADSFIKSDNYRKVESVTCEKDNPLVVQFAANTPEIFAEATELAYQDCIGVDLNCGCPQSWASHEGIGACMMNKPDLISDILRQTRNRISDSTFGVSCKIRIFLDMARTVDLARQLEATGISFLTVHGRTKAERNEPVHLDYIKAIVDAVDIPVIANGDIDSLEKAHAVQEVTGVMSARSILENPALFTGQVKTPVDCINKWCEINTRLDTHFTMFHRHLIHMCAPLLNKFERRIFNNLTDKKAVLDFISDKFNNHSNLEEEESVVMDSFVTQIPEHLKNIFKGFRFTPPCATARQSDGGESLSGDGAAGRDNVDFTSFLPSSDSGRYSNCTTSSYYTAKEDTPTNTPPPFGQQLTPFSTPLSTSTPIVNNPPEYKRQSILHRSSRKSGKFREQSHTQILKKMVAPPTIARKRSSSALSTNKIYPTKIPRRVELAKLSEKELANMVKFVPKPEIKSSSFKSQIPHRIQQAKKCNSAGDLNCNGSQTSVNRPTGTNSSRSRPFSPWAVVSVRPFKLRRKSSLHRAQAKLQKDDNDPNNQSQ</sequence>
<dbReference type="EMBL" id="LNIX01000009">
    <property type="protein sequence ID" value="OXA50243.1"/>
    <property type="molecule type" value="Genomic_DNA"/>
</dbReference>
<dbReference type="Pfam" id="PF01207">
    <property type="entry name" value="Dus"/>
    <property type="match status" value="1"/>
</dbReference>
<dbReference type="AlphaFoldDB" id="A0A226DY87"/>
<reference evidence="8 9" key="1">
    <citation type="submission" date="2015-12" db="EMBL/GenBank/DDBJ databases">
        <title>The genome of Folsomia candida.</title>
        <authorList>
            <person name="Faddeeva A."/>
            <person name="Derks M.F."/>
            <person name="Anvar Y."/>
            <person name="Smit S."/>
            <person name="Van Straalen N."/>
            <person name="Roelofs D."/>
        </authorList>
    </citation>
    <scope>NUCLEOTIDE SEQUENCE [LARGE SCALE GENOMIC DNA]</scope>
    <source>
        <strain evidence="8 9">VU population</strain>
        <tissue evidence="8">Whole body</tissue>
    </source>
</reference>
<comment type="cofactor">
    <cofactor evidence="1">
        <name>FMN</name>
        <dbReference type="ChEBI" id="CHEBI:58210"/>
    </cofactor>
</comment>